<evidence type="ECO:0000313" key="1">
    <source>
        <dbReference type="EMBL" id="DAE21505.1"/>
    </source>
</evidence>
<name>A0A8S5QRQ1_9CAUD</name>
<sequence length="81" mass="9753">MKHEFNIGYDAIIDRLEKSSQYLMSCYNCRYFQKCKGDTEEVCQNEDVLEYDMMINGNNICCLRWKPPERANKKRYKLLGR</sequence>
<protein>
    <submittedName>
        <fullName evidence="1">Uncharacterized protein</fullName>
    </submittedName>
</protein>
<dbReference type="EMBL" id="BK015712">
    <property type="protein sequence ID" value="DAE21505.1"/>
    <property type="molecule type" value="Genomic_DNA"/>
</dbReference>
<accession>A0A8S5QRQ1</accession>
<organism evidence="1">
    <name type="scientific">Myoviridae sp. ctgXL3</name>
    <dbReference type="NCBI Taxonomy" id="2826681"/>
    <lineage>
        <taxon>Viruses</taxon>
        <taxon>Duplodnaviria</taxon>
        <taxon>Heunggongvirae</taxon>
        <taxon>Uroviricota</taxon>
        <taxon>Caudoviricetes</taxon>
    </lineage>
</organism>
<proteinExistence type="predicted"/>
<reference evidence="1" key="1">
    <citation type="journal article" date="2021" name="Proc. Natl. Acad. Sci. U.S.A.">
        <title>A Catalog of Tens of Thousands of Viruses from Human Metagenomes Reveals Hidden Associations with Chronic Diseases.</title>
        <authorList>
            <person name="Tisza M.J."/>
            <person name="Buck C.B."/>
        </authorList>
    </citation>
    <scope>NUCLEOTIDE SEQUENCE</scope>
    <source>
        <strain evidence="1">CtgXL3</strain>
    </source>
</reference>